<proteinExistence type="predicted"/>
<protein>
    <submittedName>
        <fullName evidence="1">Uncharacterized protein</fullName>
    </submittedName>
</protein>
<dbReference type="EMBL" id="CP076456">
    <property type="protein sequence ID" value="QWQ35071.1"/>
    <property type="molecule type" value="Genomic_DNA"/>
</dbReference>
<dbReference type="KEGG" id="asun:KG104_11110"/>
<reference evidence="1" key="1">
    <citation type="submission" date="2021-06" db="EMBL/GenBank/DDBJ databases">
        <title>Novel species in genus Arthrobacter.</title>
        <authorList>
            <person name="Zhang G."/>
        </authorList>
    </citation>
    <scope>NUCLEOTIDE SEQUENCE</scope>
    <source>
        <strain evidence="1">Zg-ZUI122</strain>
    </source>
</reference>
<dbReference type="Proteomes" id="UP000680588">
    <property type="component" value="Chromosome"/>
</dbReference>
<evidence type="ECO:0000313" key="2">
    <source>
        <dbReference type="Proteomes" id="UP000680588"/>
    </source>
</evidence>
<evidence type="ECO:0000313" key="1">
    <source>
        <dbReference type="EMBL" id="QWQ35071.1"/>
    </source>
</evidence>
<dbReference type="RefSeq" id="WP_146067233.1">
    <property type="nucleotide sequence ID" value="NZ_CP076456.1"/>
</dbReference>
<keyword evidence="2" id="KW-1185">Reference proteome</keyword>
<sequence>MPNFDVVIFDWSGTLVHDPSHEERLTLSFEKLGRINVHGIDGVCESVRRWEKDPEVVAAQVGSDTSASRYYEAESLYFQRAGLDQELAEVLRHADEWPETGQCIPMHLERSEI</sequence>
<name>A0A975PC88_9MICC</name>
<gene>
    <name evidence="1" type="ORF">KG104_11110</name>
</gene>
<accession>A0A975PC88</accession>
<dbReference type="AlphaFoldDB" id="A0A975PC88"/>
<organism evidence="1 2">
    <name type="scientific">Arthrobacter sunyaminii</name>
    <dbReference type="NCBI Taxonomy" id="2816859"/>
    <lineage>
        <taxon>Bacteria</taxon>
        <taxon>Bacillati</taxon>
        <taxon>Actinomycetota</taxon>
        <taxon>Actinomycetes</taxon>
        <taxon>Micrococcales</taxon>
        <taxon>Micrococcaceae</taxon>
        <taxon>Arthrobacter</taxon>
    </lineage>
</organism>